<evidence type="ECO:0000313" key="1">
    <source>
        <dbReference type="EMBL" id="UOQ65361.1"/>
    </source>
</evidence>
<dbReference type="EMBL" id="CP095061">
    <property type="protein sequence ID" value="UOQ65361.1"/>
    <property type="molecule type" value="Genomic_DNA"/>
</dbReference>
<keyword evidence="2" id="KW-1185">Reference proteome</keyword>
<gene>
    <name evidence="1" type="ORF">MUN86_17650</name>
</gene>
<evidence type="ECO:0000313" key="2">
    <source>
        <dbReference type="Proteomes" id="UP000830401"/>
    </source>
</evidence>
<proteinExistence type="predicted"/>
<accession>A0ABY4G3E9</accession>
<organism evidence="1 2">
    <name type="scientific">Hymenobacter volaticus</name>
    <dbReference type="NCBI Taxonomy" id="2932254"/>
    <lineage>
        <taxon>Bacteria</taxon>
        <taxon>Pseudomonadati</taxon>
        <taxon>Bacteroidota</taxon>
        <taxon>Cytophagia</taxon>
        <taxon>Cytophagales</taxon>
        <taxon>Hymenobacteraceae</taxon>
        <taxon>Hymenobacter</taxon>
    </lineage>
</organism>
<protein>
    <submittedName>
        <fullName evidence="1">Uncharacterized protein</fullName>
    </submittedName>
</protein>
<dbReference type="Proteomes" id="UP000830401">
    <property type="component" value="Chromosome"/>
</dbReference>
<sequence length="54" mass="5894">MELNPDNQLGATNMRVEERGRLVANNLALPGLRWQFSDSAQVELSGAALRALAK</sequence>
<reference evidence="1" key="1">
    <citation type="submission" date="2022-04" db="EMBL/GenBank/DDBJ databases">
        <title>Hymenobacter sp. isolated from the air.</title>
        <authorList>
            <person name="Won M."/>
            <person name="Lee C.-M."/>
            <person name="Woen H.-Y."/>
            <person name="Kwon S.-W."/>
        </authorList>
    </citation>
    <scope>NUCLEOTIDE SEQUENCE</scope>
    <source>
        <strain evidence="1">5420S-77</strain>
    </source>
</reference>
<name>A0ABY4G3E9_9BACT</name>
<dbReference type="RefSeq" id="WP_245119367.1">
    <property type="nucleotide sequence ID" value="NZ_CP095061.1"/>
</dbReference>